<dbReference type="EMBL" id="JBBYHS010000028">
    <property type="protein sequence ID" value="MEL1256059.1"/>
    <property type="molecule type" value="Genomic_DNA"/>
</dbReference>
<sequence length="113" mass="12329">MNPFNLLISYVIANSRASFYNVQGNQEITNTALLTGMISENPILSYLIIENKARSEGDKFTGKKVAVKEIGNNVARKDSETSSLKTGNSETSNVLTLEGIKNEDATNDVELKS</sequence>
<accession>A0ABU9IVP1</accession>
<comment type="caution">
    <text evidence="1">The sequence shown here is derived from an EMBL/GenBank/DDBJ whole genome shotgun (WGS) entry which is preliminary data.</text>
</comment>
<reference evidence="1 2" key="1">
    <citation type="submission" date="2024-04" db="EMBL/GenBank/DDBJ databases">
        <title>Flavobacterium sp. DGU38 16S ribosomal RNA gene Genome sequencing and assembly.</title>
        <authorList>
            <person name="Park S."/>
        </authorList>
    </citation>
    <scope>NUCLEOTIDE SEQUENCE [LARGE SCALE GENOMIC DNA]</scope>
    <source>
        <strain evidence="1 2">DGU38</strain>
    </source>
</reference>
<keyword evidence="2" id="KW-1185">Reference proteome</keyword>
<name>A0ABU9IVP1_9FLAO</name>
<dbReference type="RefSeq" id="WP_341694777.1">
    <property type="nucleotide sequence ID" value="NZ_JBBYHS010000028.1"/>
</dbReference>
<organism evidence="1 2">
    <name type="scientific">Flavobacterium calami</name>
    <dbReference type="NCBI Taxonomy" id="3139144"/>
    <lineage>
        <taxon>Bacteria</taxon>
        <taxon>Pseudomonadati</taxon>
        <taxon>Bacteroidota</taxon>
        <taxon>Flavobacteriia</taxon>
        <taxon>Flavobacteriales</taxon>
        <taxon>Flavobacteriaceae</taxon>
        <taxon>Flavobacterium</taxon>
    </lineage>
</organism>
<evidence type="ECO:0000313" key="1">
    <source>
        <dbReference type="EMBL" id="MEL1256059.1"/>
    </source>
</evidence>
<gene>
    <name evidence="1" type="ORF">AAEO57_19875</name>
</gene>
<dbReference type="Proteomes" id="UP001485226">
    <property type="component" value="Unassembled WGS sequence"/>
</dbReference>
<evidence type="ECO:0000313" key="2">
    <source>
        <dbReference type="Proteomes" id="UP001485226"/>
    </source>
</evidence>
<protein>
    <submittedName>
        <fullName evidence="1">Uncharacterized protein</fullName>
    </submittedName>
</protein>
<proteinExistence type="predicted"/>